<name>A0A804IH54_MUSAM</name>
<gene>
    <name evidence="1" type="ORF">GSMUA_190610.1</name>
</gene>
<dbReference type="Proteomes" id="UP000012960">
    <property type="component" value="Unplaced"/>
</dbReference>
<keyword evidence="3" id="KW-1185">Reference proteome</keyword>
<reference evidence="2" key="2">
    <citation type="submission" date="2021-05" db="UniProtKB">
        <authorList>
            <consortium name="EnsemblPlants"/>
        </authorList>
    </citation>
    <scope>IDENTIFICATION</scope>
    <source>
        <strain evidence="2">subsp. malaccensis</strain>
    </source>
</reference>
<proteinExistence type="predicted"/>
<dbReference type="EnsemblPlants" id="Ma03_t27990.1">
    <property type="protein sequence ID" value="Ma03_p27990.1"/>
    <property type="gene ID" value="Ma03_g27990"/>
</dbReference>
<protein>
    <submittedName>
        <fullName evidence="1">(wild Malaysian banana) hypothetical protein</fullName>
    </submittedName>
</protein>
<dbReference type="AlphaFoldDB" id="A0A804IH54"/>
<dbReference type="InParanoid" id="A0A804IH54"/>
<sequence>MPSIGLIIHYPAYQTSAGAIGYPDSSAWMNSGVVQQRGSPMLTQFFGVFFSTC</sequence>
<dbReference type="Gramene" id="Ma03_t27990.1">
    <property type="protein sequence ID" value="Ma03_p27990.1"/>
    <property type="gene ID" value="Ma03_g27990"/>
</dbReference>
<dbReference type="EMBL" id="HG996468">
    <property type="protein sequence ID" value="CAG1851505.1"/>
    <property type="molecule type" value="Genomic_DNA"/>
</dbReference>
<evidence type="ECO:0000313" key="1">
    <source>
        <dbReference type="EMBL" id="CAG1851505.1"/>
    </source>
</evidence>
<organism evidence="2 3">
    <name type="scientific">Musa acuminata subsp. malaccensis</name>
    <name type="common">Wild banana</name>
    <name type="synonym">Musa malaccensis</name>
    <dbReference type="NCBI Taxonomy" id="214687"/>
    <lineage>
        <taxon>Eukaryota</taxon>
        <taxon>Viridiplantae</taxon>
        <taxon>Streptophyta</taxon>
        <taxon>Embryophyta</taxon>
        <taxon>Tracheophyta</taxon>
        <taxon>Spermatophyta</taxon>
        <taxon>Magnoliopsida</taxon>
        <taxon>Liliopsida</taxon>
        <taxon>Zingiberales</taxon>
        <taxon>Musaceae</taxon>
        <taxon>Musa</taxon>
    </lineage>
</organism>
<accession>A0A804IH54</accession>
<evidence type="ECO:0000313" key="2">
    <source>
        <dbReference type="EnsemblPlants" id="Ma03_p27990.1"/>
    </source>
</evidence>
<evidence type="ECO:0000313" key="3">
    <source>
        <dbReference type="Proteomes" id="UP000012960"/>
    </source>
</evidence>
<reference evidence="1" key="1">
    <citation type="submission" date="2021-03" db="EMBL/GenBank/DDBJ databases">
        <authorList>
            <consortium name="Genoscope - CEA"/>
            <person name="William W."/>
        </authorList>
    </citation>
    <scope>NUCLEOTIDE SEQUENCE</scope>
    <source>
        <strain evidence="1">Doubled-haploid Pahang</strain>
    </source>
</reference>